<evidence type="ECO:0000256" key="6">
    <source>
        <dbReference type="ARBA" id="ARBA00047422"/>
    </source>
</evidence>
<accession>A0AA88EWL0</accession>
<feature type="active site" evidence="7">
    <location>
        <position position="97"/>
    </location>
</feature>
<proteinExistence type="inferred from homology"/>
<gene>
    <name evidence="9" type="ORF">DXM27_21940</name>
</gene>
<dbReference type="SUPFAM" id="SSF53335">
    <property type="entry name" value="S-adenosyl-L-methionine-dependent methyltransferases"/>
    <property type="match status" value="1"/>
</dbReference>
<dbReference type="Gene3D" id="3.90.120.10">
    <property type="entry name" value="DNA Methylase, subunit A, domain 2"/>
    <property type="match status" value="1"/>
</dbReference>
<dbReference type="PROSITE" id="PS51679">
    <property type="entry name" value="SAM_MT_C5"/>
    <property type="match status" value="1"/>
</dbReference>
<keyword evidence="5" id="KW-0680">Restriction system</keyword>
<dbReference type="AlphaFoldDB" id="A0AA88EWL0"/>
<dbReference type="GO" id="GO:0009307">
    <property type="term" value="P:DNA restriction-modification system"/>
    <property type="evidence" value="ECO:0007669"/>
    <property type="project" value="UniProtKB-KW"/>
</dbReference>
<evidence type="ECO:0000256" key="4">
    <source>
        <dbReference type="ARBA" id="ARBA00022691"/>
    </source>
</evidence>
<evidence type="ECO:0000256" key="7">
    <source>
        <dbReference type="PROSITE-ProRule" id="PRU01016"/>
    </source>
</evidence>
<organism evidence="9 10">
    <name type="scientific">Rhizobium rhizogenes</name>
    <name type="common">Agrobacterium rhizogenes</name>
    <dbReference type="NCBI Taxonomy" id="359"/>
    <lineage>
        <taxon>Bacteria</taxon>
        <taxon>Pseudomonadati</taxon>
        <taxon>Pseudomonadota</taxon>
        <taxon>Alphaproteobacteria</taxon>
        <taxon>Hyphomicrobiales</taxon>
        <taxon>Rhizobiaceae</taxon>
        <taxon>Rhizobium/Agrobacterium group</taxon>
        <taxon>Rhizobium</taxon>
    </lineage>
</organism>
<reference evidence="9 10" key="1">
    <citation type="submission" date="2018-08" db="EMBL/GenBank/DDBJ databases">
        <title>Crown Gall in kiwifruit.</title>
        <authorList>
            <person name="Visnovsky S.B."/>
            <person name="Pitman A.R."/>
        </authorList>
    </citation>
    <scope>NUCLEOTIDE SEQUENCE [LARGE SCALE GENOMIC DNA]</scope>
    <source>
        <strain evidence="9 10">SBV_302_78_2</strain>
    </source>
</reference>
<protein>
    <recommendedName>
        <fullName evidence="1">DNA (cytosine-5-)-methyltransferase</fullName>
        <ecNumber evidence="1">2.1.1.37</ecNumber>
    </recommendedName>
</protein>
<dbReference type="GO" id="GO:0032259">
    <property type="term" value="P:methylation"/>
    <property type="evidence" value="ECO:0007669"/>
    <property type="project" value="UniProtKB-KW"/>
</dbReference>
<comment type="catalytic activity">
    <reaction evidence="6">
        <text>a 2'-deoxycytidine in DNA + S-adenosyl-L-methionine = a 5-methyl-2'-deoxycytidine in DNA + S-adenosyl-L-homocysteine + H(+)</text>
        <dbReference type="Rhea" id="RHEA:13681"/>
        <dbReference type="Rhea" id="RHEA-COMP:11369"/>
        <dbReference type="Rhea" id="RHEA-COMP:11370"/>
        <dbReference type="ChEBI" id="CHEBI:15378"/>
        <dbReference type="ChEBI" id="CHEBI:57856"/>
        <dbReference type="ChEBI" id="CHEBI:59789"/>
        <dbReference type="ChEBI" id="CHEBI:85452"/>
        <dbReference type="ChEBI" id="CHEBI:85454"/>
        <dbReference type="EC" id="2.1.1.37"/>
    </reaction>
</comment>
<evidence type="ECO:0000256" key="8">
    <source>
        <dbReference type="RuleBase" id="RU000416"/>
    </source>
</evidence>
<dbReference type="Pfam" id="PF00145">
    <property type="entry name" value="DNA_methylase"/>
    <property type="match status" value="1"/>
</dbReference>
<keyword evidence="2 7" id="KW-0489">Methyltransferase</keyword>
<sequence length="346" mass="38555">MINNSRNDVKQLVPTHHNRVILSLFCGSGGLDLGFHEAGFHTALGYDKRVDSLASWSKSFPDGKAVEQDIFSLSLDKIDADYGDEFAPVGVIGGPPCQGFSLANRYGGQHDPRNQLVHRFFDIALSLHKRNPLRFIVMENVPALAGSRGGDILTSETVRLEKCGFFVTITTLDAVDYDVPQNRKRLFLVALNTDFSHSEWVAPERSNERKTVRLAIGDLPEPTFYNRLLKDGDIPFHPNHWCMTPKSSKFSSGELTQGFVGKRSFKTLSWDKPSYTASYGNREVHIHPSCTRRLSVFEAMILQGFPRETVLQGSLSSQVKQVSEAVPPPLAYAVARSIVSQADFLR</sequence>
<dbReference type="GO" id="GO:0003886">
    <property type="term" value="F:DNA (cytosine-5-)-methyltransferase activity"/>
    <property type="evidence" value="ECO:0007669"/>
    <property type="project" value="UniProtKB-EC"/>
</dbReference>
<comment type="similarity">
    <text evidence="7 8">Belongs to the class I-like SAM-binding methyltransferase superfamily. C5-methyltransferase family.</text>
</comment>
<evidence type="ECO:0000256" key="1">
    <source>
        <dbReference type="ARBA" id="ARBA00011975"/>
    </source>
</evidence>
<dbReference type="Proteomes" id="UP000473658">
    <property type="component" value="Unassembled WGS sequence"/>
</dbReference>
<dbReference type="PRINTS" id="PR00105">
    <property type="entry name" value="C5METTRFRASE"/>
</dbReference>
<evidence type="ECO:0000313" key="9">
    <source>
        <dbReference type="EMBL" id="KAA3499067.1"/>
    </source>
</evidence>
<evidence type="ECO:0000313" key="10">
    <source>
        <dbReference type="Proteomes" id="UP000473658"/>
    </source>
</evidence>
<dbReference type="RefSeq" id="WP_149901114.1">
    <property type="nucleotide sequence ID" value="NZ_QRFF01000007.1"/>
</dbReference>
<evidence type="ECO:0000256" key="5">
    <source>
        <dbReference type="ARBA" id="ARBA00022747"/>
    </source>
</evidence>
<dbReference type="PANTHER" id="PTHR10629:SF52">
    <property type="entry name" value="DNA (CYTOSINE-5)-METHYLTRANSFERASE 1"/>
    <property type="match status" value="1"/>
</dbReference>
<dbReference type="PANTHER" id="PTHR10629">
    <property type="entry name" value="CYTOSINE-SPECIFIC METHYLTRANSFERASE"/>
    <property type="match status" value="1"/>
</dbReference>
<dbReference type="EC" id="2.1.1.37" evidence="1"/>
<dbReference type="NCBIfam" id="TIGR00675">
    <property type="entry name" value="dcm"/>
    <property type="match status" value="1"/>
</dbReference>
<evidence type="ECO:0000256" key="2">
    <source>
        <dbReference type="ARBA" id="ARBA00022603"/>
    </source>
</evidence>
<evidence type="ECO:0000256" key="3">
    <source>
        <dbReference type="ARBA" id="ARBA00022679"/>
    </source>
</evidence>
<keyword evidence="3 7" id="KW-0808">Transferase</keyword>
<keyword evidence="4 7" id="KW-0949">S-adenosyl-L-methionine</keyword>
<dbReference type="InterPro" id="IPR029063">
    <property type="entry name" value="SAM-dependent_MTases_sf"/>
</dbReference>
<comment type="caution">
    <text evidence="9">The sequence shown here is derived from an EMBL/GenBank/DDBJ whole genome shotgun (WGS) entry which is preliminary data.</text>
</comment>
<dbReference type="InterPro" id="IPR001525">
    <property type="entry name" value="C5_MeTfrase"/>
</dbReference>
<dbReference type="InterPro" id="IPR050390">
    <property type="entry name" value="C5-Methyltransferase"/>
</dbReference>
<name>A0AA88EWL0_RHIRH</name>
<dbReference type="EMBL" id="QRFF01000007">
    <property type="protein sequence ID" value="KAA3499067.1"/>
    <property type="molecule type" value="Genomic_DNA"/>
</dbReference>
<dbReference type="Gene3D" id="3.40.50.150">
    <property type="entry name" value="Vaccinia Virus protein VP39"/>
    <property type="match status" value="1"/>
</dbReference>